<dbReference type="Proteomes" id="UP001208938">
    <property type="component" value="Unassembled WGS sequence"/>
</dbReference>
<comment type="caution">
    <text evidence="1">The sequence shown here is derived from an EMBL/GenBank/DDBJ whole genome shotgun (WGS) entry which is preliminary data.</text>
</comment>
<name>A0ABT3H133_9RHOB</name>
<evidence type="ECO:0000313" key="1">
    <source>
        <dbReference type="EMBL" id="MCW1933499.1"/>
    </source>
</evidence>
<gene>
    <name evidence="1" type="ORF">OKW52_14855</name>
</gene>
<dbReference type="EMBL" id="JAPDFL010000001">
    <property type="protein sequence ID" value="MCW1933499.1"/>
    <property type="molecule type" value="Genomic_DNA"/>
</dbReference>
<keyword evidence="2" id="KW-1185">Reference proteome</keyword>
<accession>A0ABT3H133</accession>
<protein>
    <submittedName>
        <fullName evidence="1">Uncharacterized protein</fullName>
    </submittedName>
</protein>
<proteinExistence type="predicted"/>
<organism evidence="1 2">
    <name type="scientific">Pararhodobacter zhoushanensis</name>
    <dbReference type="NCBI Taxonomy" id="2479545"/>
    <lineage>
        <taxon>Bacteria</taxon>
        <taxon>Pseudomonadati</taxon>
        <taxon>Pseudomonadota</taxon>
        <taxon>Alphaproteobacteria</taxon>
        <taxon>Rhodobacterales</taxon>
        <taxon>Paracoccaceae</taxon>
        <taxon>Pararhodobacter</taxon>
    </lineage>
</organism>
<dbReference type="RefSeq" id="WP_264506399.1">
    <property type="nucleotide sequence ID" value="NZ_JAPDFL010000001.1"/>
</dbReference>
<evidence type="ECO:0000313" key="2">
    <source>
        <dbReference type="Proteomes" id="UP001208938"/>
    </source>
</evidence>
<reference evidence="1 2" key="1">
    <citation type="submission" date="2022-10" db="EMBL/GenBank/DDBJ databases">
        <title>Pararhodobacter sp. nov., isolated from marine algae.</title>
        <authorList>
            <person name="Choi B.J."/>
            <person name="Kim J.M."/>
            <person name="Lee J.K."/>
            <person name="Choi D.G."/>
            <person name="Jeon C.O."/>
        </authorList>
    </citation>
    <scope>NUCLEOTIDE SEQUENCE [LARGE SCALE GENOMIC DNA]</scope>
    <source>
        <strain evidence="1 2">ZQ420</strain>
    </source>
</reference>
<sequence>MSEVSLGKVMMAKGFRVAALARSGAGAQMMGERIVGWGRKDPVAILIAGPDGIAAFAPDGGVLSRAEIEALAPDVWGQFAQSARGQDA</sequence>